<keyword evidence="4 6" id="KW-0472">Membrane</keyword>
<evidence type="ECO:0000256" key="2">
    <source>
        <dbReference type="ARBA" id="ARBA00022692"/>
    </source>
</evidence>
<evidence type="ECO:0000256" key="4">
    <source>
        <dbReference type="ARBA" id="ARBA00023136"/>
    </source>
</evidence>
<dbReference type="InterPro" id="IPR036259">
    <property type="entry name" value="MFS_trans_sf"/>
</dbReference>
<evidence type="ECO:0008006" key="9">
    <source>
        <dbReference type="Google" id="ProtNLM"/>
    </source>
</evidence>
<comment type="subcellular location">
    <subcellularLocation>
        <location evidence="1">Membrane</location>
        <topology evidence="1">Multi-pass membrane protein</topology>
    </subcellularLocation>
</comment>
<evidence type="ECO:0000256" key="6">
    <source>
        <dbReference type="SAM" id="Phobius"/>
    </source>
</evidence>
<feature type="compositionally biased region" description="Polar residues" evidence="5">
    <location>
        <begin position="356"/>
        <end position="395"/>
    </location>
</feature>
<protein>
    <recommendedName>
        <fullName evidence="9">MFS general substrate transporter</fullName>
    </recommendedName>
</protein>
<dbReference type="PANTHER" id="PTHR23502">
    <property type="entry name" value="MAJOR FACILITATOR SUPERFAMILY"/>
    <property type="match status" value="1"/>
</dbReference>
<dbReference type="GO" id="GO:0005886">
    <property type="term" value="C:plasma membrane"/>
    <property type="evidence" value="ECO:0007669"/>
    <property type="project" value="TreeGrafter"/>
</dbReference>
<keyword evidence="8" id="KW-1185">Reference proteome</keyword>
<dbReference type="GeneID" id="54558741"/>
<feature type="transmembrane region" description="Helical" evidence="6">
    <location>
        <begin position="600"/>
        <end position="623"/>
    </location>
</feature>
<feature type="transmembrane region" description="Helical" evidence="6">
    <location>
        <begin position="1010"/>
        <end position="1034"/>
    </location>
</feature>
<dbReference type="EMBL" id="ML993588">
    <property type="protein sequence ID" value="KAF2169381.1"/>
    <property type="molecule type" value="Genomic_DNA"/>
</dbReference>
<feature type="compositionally biased region" description="Basic and acidic residues" evidence="5">
    <location>
        <begin position="29"/>
        <end position="40"/>
    </location>
</feature>
<feature type="region of interest" description="Disordered" evidence="5">
    <location>
        <begin position="509"/>
        <end position="573"/>
    </location>
</feature>
<keyword evidence="3 6" id="KW-1133">Transmembrane helix</keyword>
<feature type="compositionally biased region" description="Polar residues" evidence="5">
    <location>
        <begin position="204"/>
        <end position="215"/>
    </location>
</feature>
<feature type="compositionally biased region" description="Basic and acidic residues" evidence="5">
    <location>
        <begin position="402"/>
        <end position="411"/>
    </location>
</feature>
<dbReference type="GO" id="GO:0022857">
    <property type="term" value="F:transmembrane transporter activity"/>
    <property type="evidence" value="ECO:0007669"/>
    <property type="project" value="TreeGrafter"/>
</dbReference>
<feature type="region of interest" description="Disordered" evidence="5">
    <location>
        <begin position="200"/>
        <end position="295"/>
    </location>
</feature>
<keyword evidence="2 6" id="KW-0812">Transmembrane</keyword>
<accession>A0A6A6CQN3</accession>
<feature type="region of interest" description="Disordered" evidence="5">
    <location>
        <begin position="102"/>
        <end position="125"/>
    </location>
</feature>
<evidence type="ECO:0000256" key="1">
    <source>
        <dbReference type="ARBA" id="ARBA00004141"/>
    </source>
</evidence>
<dbReference type="OrthoDB" id="10250282at2759"/>
<evidence type="ECO:0000256" key="3">
    <source>
        <dbReference type="ARBA" id="ARBA00022989"/>
    </source>
</evidence>
<gene>
    <name evidence="7" type="ORF">M409DRAFT_20602</name>
</gene>
<feature type="transmembrane region" description="Helical" evidence="6">
    <location>
        <begin position="837"/>
        <end position="860"/>
    </location>
</feature>
<organism evidence="7 8">
    <name type="scientific">Zasmidium cellare ATCC 36951</name>
    <dbReference type="NCBI Taxonomy" id="1080233"/>
    <lineage>
        <taxon>Eukaryota</taxon>
        <taxon>Fungi</taxon>
        <taxon>Dikarya</taxon>
        <taxon>Ascomycota</taxon>
        <taxon>Pezizomycotina</taxon>
        <taxon>Dothideomycetes</taxon>
        <taxon>Dothideomycetidae</taxon>
        <taxon>Mycosphaerellales</taxon>
        <taxon>Mycosphaerellaceae</taxon>
        <taxon>Zasmidium</taxon>
    </lineage>
</organism>
<feature type="transmembrane region" description="Helical" evidence="6">
    <location>
        <begin position="872"/>
        <end position="891"/>
    </location>
</feature>
<dbReference type="Proteomes" id="UP000799537">
    <property type="component" value="Unassembled WGS sequence"/>
</dbReference>
<feature type="transmembrane region" description="Helical" evidence="6">
    <location>
        <begin position="1046"/>
        <end position="1066"/>
    </location>
</feature>
<dbReference type="PANTHER" id="PTHR23502:SF76">
    <property type="entry name" value="POLYAMINE TRANSPORT PROTEIN"/>
    <property type="match status" value="1"/>
</dbReference>
<feature type="transmembrane region" description="Helical" evidence="6">
    <location>
        <begin position="694"/>
        <end position="716"/>
    </location>
</feature>
<dbReference type="Gene3D" id="1.20.1250.20">
    <property type="entry name" value="MFS general substrate transporter like domains"/>
    <property type="match status" value="1"/>
</dbReference>
<feature type="transmembrane region" description="Helical" evidence="6">
    <location>
        <begin position="753"/>
        <end position="772"/>
    </location>
</feature>
<evidence type="ECO:0000313" key="7">
    <source>
        <dbReference type="EMBL" id="KAF2169381.1"/>
    </source>
</evidence>
<feature type="compositionally biased region" description="Polar residues" evidence="5">
    <location>
        <begin position="107"/>
        <end position="116"/>
    </location>
</feature>
<sequence>MSSQVVVPPADTNVGGLRRSTNDRAPSISKRDVEQRHGRDNGPGLLKRAVTANTVRSTPTAVRKKLPWLDIQPSETHLSDVQNPPPSNTSAELLGHTLGANTRLLPTDTSAPSLSNPEPAPSVNGIQHTAISTQPADDPSSYRAFYASSDYSAQTSGGEDPMPATLPRQDPASYERLVMNPLSSRAQVQNLDYRNQEELKGMPSQVSNSSGSSKPARQRHHGTTKPKPKPSLDARNAESSSSSEQRPRCKSCDASFNPRKVPSKSLSPSRCKRGSPDQSRLRRKSDADARHRGQSLNHAVSEFENLMQEALTMARNAAKSGRADDIAGVLIGATSALKEAGSVKSGMSGGPLRLSPQASTHSSQSRKGDVSSNTPSTSRGRVSSETLPIVITQSGKSRKRRFQESHSHNLERGTTSFRPPKLYTPPPGDSTVRDFAYGRKFTRRHSDSSAGRPLDYGAAASFYDDHGQSVAAQPGVRRSIVGYDKLLTSPPPAQSGESAGGERAFSLHEAQSPPLPNESPTRESPGHSPDHQNPFSDSAAVRDIGAEQADDDDSTPPSELARPQASKTHVSLKDGDMFNADQFHKHRPIARDWTMGRKRLTAWIACLNTIFTGFIAGIYAGEVPRIQYQLGDQSHWVIFGNTLLFAGMGITTVIFWPLPLLHGRRPHVLVAFALMLPCHIPQALTVSTSHDPGILYRFGLLLPRALTGLALGFANINFLPTLWDLFGASLMSERPHQELVAYDDVRRQGGGVGGFWIVIMLLAFFLLVNVIAPETRKGVYRHSVHHFVDSTDPEKIRRRVAKGEVKLHISNDGPAWWWEEVWAGLILTKRMIFQAGFFVMMIYLAWINAQLTLVILLLGALLSRDYEWKPQWVGLAALAIPLGAALAMPLAKASWFSRARITPPRTDSMTMRTHITRSSHFLRRLLFSLLLPLAGLGYCLTASGPPLHWSACIIFAGFVGFLTDLGIAECVGIIMETFDTCDLQPGANTKHRAQSMSSSTKRRRTSYSSFPRVCAGFFAAQSLGFFFAAAATVVSGRVTNAHGAQYAMAIVAGILLGVTLLFFIAVTRWKNIRVIPSYTADAGRPSKEWHPLDSEWKPVIIGNPSGHMRRMNILEMGKWSRWSEIRRLNKLSKD</sequence>
<feature type="region of interest" description="Disordered" evidence="5">
    <location>
        <begin position="341"/>
        <end position="434"/>
    </location>
</feature>
<feature type="transmembrane region" description="Helical" evidence="6">
    <location>
        <begin position="921"/>
        <end position="941"/>
    </location>
</feature>
<feature type="transmembrane region" description="Helical" evidence="6">
    <location>
        <begin position="668"/>
        <end position="687"/>
    </location>
</feature>
<reference evidence="7" key="1">
    <citation type="journal article" date="2020" name="Stud. Mycol.">
        <title>101 Dothideomycetes genomes: a test case for predicting lifestyles and emergence of pathogens.</title>
        <authorList>
            <person name="Haridas S."/>
            <person name="Albert R."/>
            <person name="Binder M."/>
            <person name="Bloem J."/>
            <person name="Labutti K."/>
            <person name="Salamov A."/>
            <person name="Andreopoulos B."/>
            <person name="Baker S."/>
            <person name="Barry K."/>
            <person name="Bills G."/>
            <person name="Bluhm B."/>
            <person name="Cannon C."/>
            <person name="Castanera R."/>
            <person name="Culley D."/>
            <person name="Daum C."/>
            <person name="Ezra D."/>
            <person name="Gonzalez J."/>
            <person name="Henrissat B."/>
            <person name="Kuo A."/>
            <person name="Liang C."/>
            <person name="Lipzen A."/>
            <person name="Lutzoni F."/>
            <person name="Magnuson J."/>
            <person name="Mondo S."/>
            <person name="Nolan M."/>
            <person name="Ohm R."/>
            <person name="Pangilinan J."/>
            <person name="Park H.-J."/>
            <person name="Ramirez L."/>
            <person name="Alfaro M."/>
            <person name="Sun H."/>
            <person name="Tritt A."/>
            <person name="Yoshinaga Y."/>
            <person name="Zwiers L.-H."/>
            <person name="Turgeon B."/>
            <person name="Goodwin S."/>
            <person name="Spatafora J."/>
            <person name="Crous P."/>
            <person name="Grigoriev I."/>
        </authorList>
    </citation>
    <scope>NUCLEOTIDE SEQUENCE</scope>
    <source>
        <strain evidence="7">ATCC 36951</strain>
    </source>
</reference>
<name>A0A6A6CQN3_ZASCE</name>
<feature type="transmembrane region" description="Helical" evidence="6">
    <location>
        <begin position="635"/>
        <end position="656"/>
    </location>
</feature>
<dbReference type="AlphaFoldDB" id="A0A6A6CQN3"/>
<evidence type="ECO:0000256" key="5">
    <source>
        <dbReference type="SAM" id="MobiDB-lite"/>
    </source>
</evidence>
<feature type="compositionally biased region" description="Basic residues" evidence="5">
    <location>
        <begin position="216"/>
        <end position="228"/>
    </location>
</feature>
<proteinExistence type="predicted"/>
<dbReference type="RefSeq" id="XP_033670270.1">
    <property type="nucleotide sequence ID" value="XM_033805469.1"/>
</dbReference>
<feature type="transmembrane region" description="Helical" evidence="6">
    <location>
        <begin position="947"/>
        <end position="967"/>
    </location>
</feature>
<feature type="region of interest" description="Disordered" evidence="5">
    <location>
        <begin position="1"/>
        <end position="61"/>
    </location>
</feature>
<feature type="compositionally biased region" description="Polar residues" evidence="5">
    <location>
        <begin position="51"/>
        <end position="60"/>
    </location>
</feature>
<dbReference type="SUPFAM" id="SSF103473">
    <property type="entry name" value="MFS general substrate transporter"/>
    <property type="match status" value="1"/>
</dbReference>
<evidence type="ECO:0000313" key="8">
    <source>
        <dbReference type="Proteomes" id="UP000799537"/>
    </source>
</evidence>
<feature type="compositionally biased region" description="Basic and acidic residues" evidence="5">
    <location>
        <begin position="520"/>
        <end position="530"/>
    </location>
</feature>